<name>I6ZIR6_MYCWM</name>
<dbReference type="AlphaFoldDB" id="I6ZIR6"/>
<proteinExistence type="predicted"/>
<dbReference type="HOGENOM" id="CLU_2602260_0_0_14"/>
<reference evidence="1 2" key="1">
    <citation type="journal article" date="2012" name="J. Bacteriol.">
        <title>Complete genome sequence of Mycoplasma wenyonii strain Massachusetts.</title>
        <authorList>
            <person name="Dos Santos A.P."/>
            <person name="Guimaraes A.M."/>
            <person name="do Nascimento N.C."/>
            <person name="Sanmiguel P.J."/>
            <person name="Messick J.B."/>
        </authorList>
    </citation>
    <scope>NUCLEOTIDE SEQUENCE [LARGE SCALE GENOMIC DNA]</scope>
    <source>
        <strain evidence="1 2">Massachusetts</strain>
    </source>
</reference>
<organism evidence="1 2">
    <name type="scientific">Mycoplasma wenyonii (strain Massachusetts)</name>
    <name type="common">Eperythrozoon wenyonii</name>
    <dbReference type="NCBI Taxonomy" id="1197325"/>
    <lineage>
        <taxon>Bacteria</taxon>
        <taxon>Bacillati</taxon>
        <taxon>Mycoplasmatota</taxon>
        <taxon>Mollicutes</taxon>
        <taxon>Mycoplasmataceae</taxon>
        <taxon>Mycoplasma</taxon>
    </lineage>
</organism>
<keyword evidence="2" id="KW-1185">Reference proteome</keyword>
<dbReference type="KEGG" id="mwe:WEN_01475"/>
<protein>
    <submittedName>
        <fullName evidence="1">Uncharacterized protein</fullName>
    </submittedName>
</protein>
<evidence type="ECO:0000313" key="2">
    <source>
        <dbReference type="Proteomes" id="UP000009005"/>
    </source>
</evidence>
<dbReference type="EMBL" id="CP003703">
    <property type="protein sequence ID" value="AFN65090.1"/>
    <property type="molecule type" value="Genomic_DNA"/>
</dbReference>
<gene>
    <name evidence="1" type="ordered locus">WEN_01475</name>
</gene>
<dbReference type="Proteomes" id="UP000009005">
    <property type="component" value="Chromosome"/>
</dbReference>
<sequence length="87" mass="10102">MVFSVWPLLWFLKFFTFSSKKALGFLSLSALTISKKIEPLWSWKPCFWPAWLNAWQGNPATRISWLGITEESMFWISPLGSSPKFAK</sequence>
<evidence type="ECO:0000313" key="1">
    <source>
        <dbReference type="EMBL" id="AFN65090.1"/>
    </source>
</evidence>
<accession>I6ZIR6</accession>